<evidence type="ECO:0000313" key="5">
    <source>
        <dbReference type="EMBL" id="QCO55507.1"/>
    </source>
</evidence>
<dbReference type="InterPro" id="IPR010998">
    <property type="entry name" value="Integrase_recombinase_N"/>
</dbReference>
<dbReference type="PROSITE" id="PS51900">
    <property type="entry name" value="CB"/>
    <property type="match status" value="1"/>
</dbReference>
<evidence type="ECO:0000313" key="6">
    <source>
        <dbReference type="Proteomes" id="UP000298631"/>
    </source>
</evidence>
<dbReference type="OrthoDB" id="7354488at2"/>
<dbReference type="GO" id="GO:0003677">
    <property type="term" value="F:DNA binding"/>
    <property type="evidence" value="ECO:0007669"/>
    <property type="project" value="UniProtKB-UniRule"/>
</dbReference>
<dbReference type="EMBL" id="CP039964">
    <property type="protein sequence ID" value="QCO55507.1"/>
    <property type="molecule type" value="Genomic_DNA"/>
</dbReference>
<dbReference type="Proteomes" id="UP000298631">
    <property type="component" value="Chromosome"/>
</dbReference>
<dbReference type="Gene3D" id="1.10.150.130">
    <property type="match status" value="1"/>
</dbReference>
<dbReference type="GO" id="GO:0015074">
    <property type="term" value="P:DNA integration"/>
    <property type="evidence" value="ECO:0007669"/>
    <property type="project" value="UniProtKB-KW"/>
</dbReference>
<evidence type="ECO:0000259" key="4">
    <source>
        <dbReference type="PROSITE" id="PS51900"/>
    </source>
</evidence>
<keyword evidence="2 3" id="KW-0238">DNA-binding</keyword>
<accession>A0A4P8EFD1</accession>
<evidence type="ECO:0000256" key="1">
    <source>
        <dbReference type="ARBA" id="ARBA00022908"/>
    </source>
</evidence>
<reference evidence="5 6" key="1">
    <citation type="submission" date="2019-05" db="EMBL/GenBank/DDBJ databases">
        <title>Pseudorhodobacter turbinis sp. nov., isolated from the gut of the Korean turban shell.</title>
        <authorList>
            <person name="Jeong Y.-S."/>
            <person name="Kang W.-R."/>
            <person name="Bae J.-W."/>
        </authorList>
    </citation>
    <scope>NUCLEOTIDE SEQUENCE [LARGE SCALE GENOMIC DNA]</scope>
    <source>
        <strain evidence="5 6">S12M18</strain>
    </source>
</reference>
<evidence type="ECO:0000256" key="2">
    <source>
        <dbReference type="ARBA" id="ARBA00023125"/>
    </source>
</evidence>
<dbReference type="AlphaFoldDB" id="A0A4P8EFD1"/>
<sequence>MLGNHWQAGRIARRSGAIAKAIPYEEKDQISGGIGIEAGVFTPKLYFSNDRTLYKWQTYAGRFDEKTIDSHLSAIRYCEAICEGKRFEDFIIEDAARVRDDLKRRVRKDEDDNLSTSTVKHRASHLISFFEWCLKQDDFSRLAKDLPTYFQLPKAAFASAAARVMPTFPTIDDECCSVARELSL</sequence>
<evidence type="ECO:0000256" key="3">
    <source>
        <dbReference type="PROSITE-ProRule" id="PRU01248"/>
    </source>
</evidence>
<feature type="domain" description="Core-binding (CB)" evidence="4">
    <location>
        <begin position="54"/>
        <end position="134"/>
    </location>
</feature>
<keyword evidence="6" id="KW-1185">Reference proteome</keyword>
<keyword evidence="1" id="KW-0229">DNA integration</keyword>
<dbReference type="RefSeq" id="WP_137193175.1">
    <property type="nucleotide sequence ID" value="NZ_CP039964.1"/>
</dbReference>
<organism evidence="5 6">
    <name type="scientific">Pseudorhodobacter turbinis</name>
    <dbReference type="NCBI Taxonomy" id="2500533"/>
    <lineage>
        <taxon>Bacteria</taxon>
        <taxon>Pseudomonadati</taxon>
        <taxon>Pseudomonadota</taxon>
        <taxon>Alphaproteobacteria</taxon>
        <taxon>Rhodobacterales</taxon>
        <taxon>Paracoccaceae</taxon>
        <taxon>Pseudorhodobacter</taxon>
    </lineage>
</organism>
<gene>
    <name evidence="5" type="ORF">EOK75_06935</name>
</gene>
<proteinExistence type="predicted"/>
<name>A0A4P8EFD1_9RHOB</name>
<dbReference type="InterPro" id="IPR044068">
    <property type="entry name" value="CB"/>
</dbReference>
<dbReference type="KEGG" id="pseb:EOK75_06935"/>
<protein>
    <recommendedName>
        <fullName evidence="4">Core-binding (CB) domain-containing protein</fullName>
    </recommendedName>
</protein>